<protein>
    <submittedName>
        <fullName evidence="1">Uncharacterized protein</fullName>
    </submittedName>
</protein>
<organism evidence="1">
    <name type="scientific">Arundo donax</name>
    <name type="common">Giant reed</name>
    <name type="synonym">Donax arundinaceus</name>
    <dbReference type="NCBI Taxonomy" id="35708"/>
    <lineage>
        <taxon>Eukaryota</taxon>
        <taxon>Viridiplantae</taxon>
        <taxon>Streptophyta</taxon>
        <taxon>Embryophyta</taxon>
        <taxon>Tracheophyta</taxon>
        <taxon>Spermatophyta</taxon>
        <taxon>Magnoliopsida</taxon>
        <taxon>Liliopsida</taxon>
        <taxon>Poales</taxon>
        <taxon>Poaceae</taxon>
        <taxon>PACMAD clade</taxon>
        <taxon>Arundinoideae</taxon>
        <taxon>Arundineae</taxon>
        <taxon>Arundo</taxon>
    </lineage>
</organism>
<reference evidence="1" key="1">
    <citation type="submission" date="2014-09" db="EMBL/GenBank/DDBJ databases">
        <authorList>
            <person name="Magalhaes I.L.F."/>
            <person name="Oliveira U."/>
            <person name="Santos F.R."/>
            <person name="Vidigal T.H.D.A."/>
            <person name="Brescovit A.D."/>
            <person name="Santos A.J."/>
        </authorList>
    </citation>
    <scope>NUCLEOTIDE SEQUENCE</scope>
    <source>
        <tissue evidence="1">Shoot tissue taken approximately 20 cm above the soil surface</tissue>
    </source>
</reference>
<proteinExistence type="predicted"/>
<name>A0A0A9CF75_ARUDO</name>
<dbReference type="AlphaFoldDB" id="A0A0A9CF75"/>
<evidence type="ECO:0000313" key="1">
    <source>
        <dbReference type="EMBL" id="JAD70132.1"/>
    </source>
</evidence>
<dbReference type="EMBL" id="GBRH01227763">
    <property type="protein sequence ID" value="JAD70132.1"/>
    <property type="molecule type" value="Transcribed_RNA"/>
</dbReference>
<sequence length="48" mass="5404">MPIGIPTLCEHNSVVYLMSKLRYEDSKGWVVAVDRVEEAGSCSKVFCR</sequence>
<reference evidence="1" key="2">
    <citation type="journal article" date="2015" name="Data Brief">
        <title>Shoot transcriptome of the giant reed, Arundo donax.</title>
        <authorList>
            <person name="Barrero R.A."/>
            <person name="Guerrero F.D."/>
            <person name="Moolhuijzen P."/>
            <person name="Goolsby J.A."/>
            <person name="Tidwell J."/>
            <person name="Bellgard S.E."/>
            <person name="Bellgard M.I."/>
        </authorList>
    </citation>
    <scope>NUCLEOTIDE SEQUENCE</scope>
    <source>
        <tissue evidence="1">Shoot tissue taken approximately 20 cm above the soil surface</tissue>
    </source>
</reference>
<accession>A0A0A9CF75</accession>